<keyword evidence="2" id="KW-0732">Signal</keyword>
<dbReference type="PROSITE" id="PS51257">
    <property type="entry name" value="PROKAR_LIPOPROTEIN"/>
    <property type="match status" value="1"/>
</dbReference>
<sequence>MKNFKLVMIAIGMLSVTSCAKTDDDQNSTSPEVQKEHALGARLIDQTTYNSFAKVNINELTLKLKGKSESVAKNALASSYFIPGLPAIGDQGAEGSCVAWATAYTTASSLENNFKGVTAKRSPEYVYNQIKLGSCDAGAYVTDGLNLIKNQGVCSWSEMPYTDTGCSTQPNSSQKSAASTHKFTTWATVDNTDLSDVKTLLSMNLPIVIAVSVDYSFDHLSSSNGYIWKSHSGNVRGGHAIAVIGYDDAKQAFKVQNQWGTNWGSNGYFWIDYSFFAKSNNGAINESYVAYVQ</sequence>
<dbReference type="InterPro" id="IPR013128">
    <property type="entry name" value="Peptidase_C1A"/>
</dbReference>
<feature type="domain" description="Peptidase C1A papain C-terminal" evidence="3">
    <location>
        <begin position="82"/>
        <end position="293"/>
    </location>
</feature>
<dbReference type="SUPFAM" id="SSF54001">
    <property type="entry name" value="Cysteine proteinases"/>
    <property type="match status" value="1"/>
</dbReference>
<evidence type="ECO:0000313" key="5">
    <source>
        <dbReference type="Proteomes" id="UP000628669"/>
    </source>
</evidence>
<dbReference type="SMART" id="SM00645">
    <property type="entry name" value="Pept_C1"/>
    <property type="match status" value="1"/>
</dbReference>
<dbReference type="Pfam" id="PF00112">
    <property type="entry name" value="Peptidase_C1"/>
    <property type="match status" value="1"/>
</dbReference>
<gene>
    <name evidence="4" type="ORF">JHL15_03180</name>
</gene>
<evidence type="ECO:0000256" key="1">
    <source>
        <dbReference type="ARBA" id="ARBA00008455"/>
    </source>
</evidence>
<dbReference type="PANTHER" id="PTHR12411">
    <property type="entry name" value="CYSTEINE PROTEASE FAMILY C1-RELATED"/>
    <property type="match status" value="1"/>
</dbReference>
<dbReference type="InterPro" id="IPR000668">
    <property type="entry name" value="Peptidase_C1A_C"/>
</dbReference>
<evidence type="ECO:0000256" key="2">
    <source>
        <dbReference type="SAM" id="SignalP"/>
    </source>
</evidence>
<dbReference type="InterPro" id="IPR025660">
    <property type="entry name" value="Pept_his_AS"/>
</dbReference>
<evidence type="ECO:0000259" key="3">
    <source>
        <dbReference type="SMART" id="SM00645"/>
    </source>
</evidence>
<proteinExistence type="inferred from homology"/>
<reference evidence="5" key="1">
    <citation type="submission" date="2021-01" db="EMBL/GenBank/DDBJ databases">
        <title>Genome public.</title>
        <authorList>
            <person name="Liu C."/>
            <person name="Sun Q."/>
        </authorList>
    </citation>
    <scope>NUCLEOTIDE SEQUENCE [LARGE SCALE GENOMIC DNA]</scope>
    <source>
        <strain evidence="5">YIM B02567</strain>
    </source>
</reference>
<comment type="similarity">
    <text evidence="1">Belongs to the peptidase C1 family.</text>
</comment>
<accession>A0ABS1FQQ1</accession>
<evidence type="ECO:0000313" key="4">
    <source>
        <dbReference type="EMBL" id="MBK1894758.1"/>
    </source>
</evidence>
<dbReference type="InterPro" id="IPR038765">
    <property type="entry name" value="Papain-like_cys_pep_sf"/>
</dbReference>
<comment type="caution">
    <text evidence="4">The sequence shown here is derived from an EMBL/GenBank/DDBJ whole genome shotgun (WGS) entry which is preliminary data.</text>
</comment>
<organism evidence="4 5">
    <name type="scientific">Chryseobacterium paridis</name>
    <dbReference type="NCBI Taxonomy" id="2800328"/>
    <lineage>
        <taxon>Bacteria</taxon>
        <taxon>Pseudomonadati</taxon>
        <taxon>Bacteroidota</taxon>
        <taxon>Flavobacteriia</taxon>
        <taxon>Flavobacteriales</taxon>
        <taxon>Weeksellaceae</taxon>
        <taxon>Chryseobacterium group</taxon>
        <taxon>Chryseobacterium</taxon>
    </lineage>
</organism>
<protein>
    <submittedName>
        <fullName evidence="4">C1 family peptidase</fullName>
    </submittedName>
</protein>
<feature type="signal peptide" evidence="2">
    <location>
        <begin position="1"/>
        <end position="20"/>
    </location>
</feature>
<dbReference type="PROSITE" id="PS00639">
    <property type="entry name" value="THIOL_PROTEASE_HIS"/>
    <property type="match status" value="1"/>
</dbReference>
<keyword evidence="5" id="KW-1185">Reference proteome</keyword>
<dbReference type="CDD" id="cd02619">
    <property type="entry name" value="Peptidase_C1"/>
    <property type="match status" value="1"/>
</dbReference>
<dbReference type="Gene3D" id="3.90.70.10">
    <property type="entry name" value="Cysteine proteinases"/>
    <property type="match status" value="1"/>
</dbReference>
<feature type="chain" id="PRO_5047014448" evidence="2">
    <location>
        <begin position="21"/>
        <end position="293"/>
    </location>
</feature>
<dbReference type="Proteomes" id="UP000628669">
    <property type="component" value="Unassembled WGS sequence"/>
</dbReference>
<dbReference type="RefSeq" id="WP_200242708.1">
    <property type="nucleotide sequence ID" value="NZ_JAENHK010000001.1"/>
</dbReference>
<name>A0ABS1FQQ1_9FLAO</name>
<dbReference type="EMBL" id="JAENHK010000001">
    <property type="protein sequence ID" value="MBK1894758.1"/>
    <property type="molecule type" value="Genomic_DNA"/>
</dbReference>